<feature type="signal peptide" evidence="2">
    <location>
        <begin position="1"/>
        <end position="22"/>
    </location>
</feature>
<dbReference type="EMBL" id="LJIJ01000290">
    <property type="protein sequence ID" value="ODM99259.1"/>
    <property type="molecule type" value="Genomic_DNA"/>
</dbReference>
<name>A0A1D2N1W2_ORCCI</name>
<dbReference type="OrthoDB" id="6419576at2759"/>
<gene>
    <name evidence="3" type="ORF">Ocin01_07414</name>
</gene>
<dbReference type="AlphaFoldDB" id="A0A1D2N1W2"/>
<keyword evidence="2" id="KW-0732">Signal</keyword>
<dbReference type="Pfam" id="PF16984">
    <property type="entry name" value="Grp7_allergen"/>
    <property type="match status" value="1"/>
</dbReference>
<dbReference type="InterPro" id="IPR020234">
    <property type="entry name" value="Mite_allergen_group-7"/>
</dbReference>
<keyword evidence="1" id="KW-0472">Membrane</keyword>
<accession>A0A1D2N1W2</accession>
<evidence type="ECO:0000256" key="1">
    <source>
        <dbReference type="SAM" id="Phobius"/>
    </source>
</evidence>
<evidence type="ECO:0000313" key="4">
    <source>
        <dbReference type="Proteomes" id="UP000094527"/>
    </source>
</evidence>
<reference evidence="3 4" key="1">
    <citation type="journal article" date="2016" name="Genome Biol. Evol.">
        <title>Gene Family Evolution Reflects Adaptation to Soil Environmental Stressors in the Genome of the Collembolan Orchesella cincta.</title>
        <authorList>
            <person name="Faddeeva-Vakhrusheva A."/>
            <person name="Derks M.F."/>
            <person name="Anvar S.Y."/>
            <person name="Agamennone V."/>
            <person name="Suring W."/>
            <person name="Smit S."/>
            <person name="van Straalen N.M."/>
            <person name="Roelofs D."/>
        </authorList>
    </citation>
    <scope>NUCLEOTIDE SEQUENCE [LARGE SCALE GENOMIC DNA]</scope>
    <source>
        <tissue evidence="3">Mixed pool</tissue>
    </source>
</reference>
<evidence type="ECO:0000256" key="2">
    <source>
        <dbReference type="SAM" id="SignalP"/>
    </source>
</evidence>
<evidence type="ECO:0000313" key="3">
    <source>
        <dbReference type="EMBL" id="ODM99259.1"/>
    </source>
</evidence>
<dbReference type="Proteomes" id="UP000094527">
    <property type="component" value="Unassembled WGS sequence"/>
</dbReference>
<protein>
    <submittedName>
        <fullName evidence="3">Uncharacterized protein</fullName>
    </submittedName>
</protein>
<dbReference type="InterPro" id="IPR038602">
    <property type="entry name" value="Mite_allergen_7_sf"/>
</dbReference>
<feature type="transmembrane region" description="Helical" evidence="1">
    <location>
        <begin position="246"/>
        <end position="265"/>
    </location>
</feature>
<organism evidence="3 4">
    <name type="scientific">Orchesella cincta</name>
    <name type="common">Springtail</name>
    <name type="synonym">Podura cincta</name>
    <dbReference type="NCBI Taxonomy" id="48709"/>
    <lineage>
        <taxon>Eukaryota</taxon>
        <taxon>Metazoa</taxon>
        <taxon>Ecdysozoa</taxon>
        <taxon>Arthropoda</taxon>
        <taxon>Hexapoda</taxon>
        <taxon>Collembola</taxon>
        <taxon>Entomobryomorpha</taxon>
        <taxon>Entomobryoidea</taxon>
        <taxon>Orchesellidae</taxon>
        <taxon>Orchesellinae</taxon>
        <taxon>Orchesella</taxon>
    </lineage>
</organism>
<feature type="chain" id="PRO_5008904896" evidence="2">
    <location>
        <begin position="23"/>
        <end position="456"/>
    </location>
</feature>
<dbReference type="PANTHER" id="PTHR11008:SF9">
    <property type="entry name" value="PROTEIN TAKEOUT-LIKE PROTEIN"/>
    <property type="match status" value="1"/>
</dbReference>
<keyword evidence="1" id="KW-1133">Transmembrane helix</keyword>
<comment type="caution">
    <text evidence="3">The sequence shown here is derived from an EMBL/GenBank/DDBJ whole genome shotgun (WGS) entry which is preliminary data.</text>
</comment>
<dbReference type="Gene3D" id="3.15.10.50">
    <property type="match status" value="2"/>
</dbReference>
<feature type="transmembrane region" description="Helical" evidence="1">
    <location>
        <begin position="196"/>
        <end position="218"/>
    </location>
</feature>
<sequence length="456" mass="50067">MFHNFVCTFAWLVAITLAKVEGQFVIPQPGYQLNGSEFVDRVLENVREQVITLGLDPLNLPSIHFRVNNESVALRNGTIRGLSNIHRVGPVVVNVTILDTKYRSAFAVYNVSADQDVQIQSQMKNISYPNGHVHMDCDNVTVYQVFKLDHITQVLSLDEFELSIGECNYNVTGLGERAQNNSATINEIFARTKGPVLAVFNITFKILVNVALQAGLAFKILILKQWEKVYTALSENNYLKMVSKKLSATACLVLVVLITYSNAFFTLPKIGKSGNLEINGNKIVDNVLETIQKTIKTLKLDPIKTLPFDLGDVSLRNGTINGLSNIQRDGDVKVEVGLTSTLLTTSLAIVDMSTDEDVKLGEKKGHVHTECEEVTAHAVFKMDTLTSIISLKKFELSIGDYEFKVTGLGKDAKATGKKINDIFNAAKGPILKIISTALQTAINVALASMTASLFIG</sequence>
<keyword evidence="1" id="KW-0812">Transmembrane</keyword>
<dbReference type="PANTHER" id="PTHR11008">
    <property type="entry name" value="PROTEIN TAKEOUT-LIKE PROTEIN"/>
    <property type="match status" value="1"/>
</dbReference>
<keyword evidence="4" id="KW-1185">Reference proteome</keyword>
<proteinExistence type="predicted"/>